<feature type="non-terminal residue" evidence="2">
    <location>
        <position position="1"/>
    </location>
</feature>
<reference evidence="2" key="1">
    <citation type="submission" date="2021-02" db="EMBL/GenBank/DDBJ databases">
        <authorList>
            <person name="Dougan E. K."/>
            <person name="Rhodes N."/>
            <person name="Thang M."/>
            <person name="Chan C."/>
        </authorList>
    </citation>
    <scope>NUCLEOTIDE SEQUENCE</scope>
</reference>
<keyword evidence="1" id="KW-0812">Transmembrane</keyword>
<organism evidence="2 3">
    <name type="scientific">Polarella glacialis</name>
    <name type="common">Dinoflagellate</name>
    <dbReference type="NCBI Taxonomy" id="89957"/>
    <lineage>
        <taxon>Eukaryota</taxon>
        <taxon>Sar</taxon>
        <taxon>Alveolata</taxon>
        <taxon>Dinophyceae</taxon>
        <taxon>Suessiales</taxon>
        <taxon>Suessiaceae</taxon>
        <taxon>Polarella</taxon>
    </lineage>
</organism>
<name>A0A813ITY3_POLGL</name>
<comment type="caution">
    <text evidence="2">The sequence shown here is derived from an EMBL/GenBank/DDBJ whole genome shotgun (WGS) entry which is preliminary data.</text>
</comment>
<dbReference type="AlphaFoldDB" id="A0A813ITY3"/>
<feature type="non-terminal residue" evidence="2">
    <location>
        <position position="461"/>
    </location>
</feature>
<feature type="transmembrane region" description="Helical" evidence="1">
    <location>
        <begin position="29"/>
        <end position="50"/>
    </location>
</feature>
<evidence type="ECO:0000313" key="2">
    <source>
        <dbReference type="EMBL" id="CAE8656319.1"/>
    </source>
</evidence>
<dbReference type="Proteomes" id="UP000626109">
    <property type="component" value="Unassembled WGS sequence"/>
</dbReference>
<protein>
    <submittedName>
        <fullName evidence="2">Uncharacterized protein</fullName>
    </submittedName>
</protein>
<proteinExistence type="predicted"/>
<evidence type="ECO:0000313" key="3">
    <source>
        <dbReference type="Proteomes" id="UP000626109"/>
    </source>
</evidence>
<dbReference type="EMBL" id="CAJNNW010014198">
    <property type="protein sequence ID" value="CAE8656319.1"/>
    <property type="molecule type" value="Genomic_DNA"/>
</dbReference>
<keyword evidence="1" id="KW-1133">Transmembrane helix</keyword>
<evidence type="ECO:0000256" key="1">
    <source>
        <dbReference type="SAM" id="Phobius"/>
    </source>
</evidence>
<sequence>RFIFEDVEQSSLQAVFLIFYEDAALTDKIWVSASIATSLLLSFTMVVQCLPEVRDWLWHRVFACFPFCRKFPIARIPWLVLALIFYRGLSTYPWISACSPTGDPCPEGRAWYEFWWGCDSNSRVTMLGLPARMEVVDEVMQTSQLGIGIILASVAFAGIVWYSNHQWARCARKIRLGQAASYAVSGRLAPGGPGARSCGGTAHADEVLRPISDEDDDPWLEPARRVFTASVEAEATAVLLFTASVEAAVTDPAAKALHSHLRALVEGLDRAAFALSRSHFSGQIALPGARWLLAKRLTTQLSSIHEIADAAKMDGPSMAQVSLLCLEVDHAQKLAEVRSHVKTLLSTRGFVQSGSEEKAWRIVETKRVPPLKLLHWSRLEALGELPKFRSGGSGAVHVDDLLDQVASSLGVYRARAERHLVVFMLSHRWLRTKGHVHHPDSEDNVKAKKLVAFARWFRGMA</sequence>
<accession>A0A813ITY3</accession>
<feature type="transmembrane region" description="Helical" evidence="1">
    <location>
        <begin position="145"/>
        <end position="163"/>
    </location>
</feature>
<feature type="transmembrane region" description="Helical" evidence="1">
    <location>
        <begin position="71"/>
        <end position="89"/>
    </location>
</feature>
<keyword evidence="1" id="KW-0472">Membrane</keyword>
<gene>
    <name evidence="2" type="ORF">PGLA2088_LOCUS12112</name>
</gene>